<reference evidence="1 2" key="1">
    <citation type="submission" date="2014-04" db="EMBL/GenBank/DDBJ databases">
        <authorList>
            <consortium name="DOE Joint Genome Institute"/>
            <person name="Kuo A."/>
            <person name="Kohler A."/>
            <person name="Jargeat P."/>
            <person name="Nagy L.G."/>
            <person name="Floudas D."/>
            <person name="Copeland A."/>
            <person name="Barry K.W."/>
            <person name="Cichocki N."/>
            <person name="Veneault-Fourrey C."/>
            <person name="LaButti K."/>
            <person name="Lindquist E.A."/>
            <person name="Lipzen A."/>
            <person name="Lundell T."/>
            <person name="Morin E."/>
            <person name="Murat C."/>
            <person name="Sun H."/>
            <person name="Tunlid A."/>
            <person name="Henrissat B."/>
            <person name="Grigoriev I.V."/>
            <person name="Hibbett D.S."/>
            <person name="Martin F."/>
            <person name="Nordberg H.P."/>
            <person name="Cantor M.N."/>
            <person name="Hua S.X."/>
        </authorList>
    </citation>
    <scope>NUCLEOTIDE SEQUENCE [LARGE SCALE GENOMIC DNA]</scope>
    <source>
        <strain evidence="1 2">Ve08.2h10</strain>
    </source>
</reference>
<reference evidence="2" key="2">
    <citation type="submission" date="2015-01" db="EMBL/GenBank/DDBJ databases">
        <title>Evolutionary Origins and Diversification of the Mycorrhizal Mutualists.</title>
        <authorList>
            <consortium name="DOE Joint Genome Institute"/>
            <consortium name="Mycorrhizal Genomics Consortium"/>
            <person name="Kohler A."/>
            <person name="Kuo A."/>
            <person name="Nagy L.G."/>
            <person name="Floudas D."/>
            <person name="Copeland A."/>
            <person name="Barry K.W."/>
            <person name="Cichocki N."/>
            <person name="Veneault-Fourrey C."/>
            <person name="LaButti K."/>
            <person name="Lindquist E.A."/>
            <person name="Lipzen A."/>
            <person name="Lundell T."/>
            <person name="Morin E."/>
            <person name="Murat C."/>
            <person name="Riley R."/>
            <person name="Ohm R."/>
            <person name="Sun H."/>
            <person name="Tunlid A."/>
            <person name="Henrissat B."/>
            <person name="Grigoriev I.V."/>
            <person name="Hibbett D.S."/>
            <person name="Martin F."/>
        </authorList>
    </citation>
    <scope>NUCLEOTIDE SEQUENCE [LARGE SCALE GENOMIC DNA]</scope>
    <source>
        <strain evidence="2">Ve08.2h10</strain>
    </source>
</reference>
<evidence type="ECO:0000313" key="1">
    <source>
        <dbReference type="EMBL" id="KIK77834.1"/>
    </source>
</evidence>
<protein>
    <submittedName>
        <fullName evidence="1">Uncharacterized protein</fullName>
    </submittedName>
</protein>
<dbReference type="Proteomes" id="UP000054538">
    <property type="component" value="Unassembled WGS sequence"/>
</dbReference>
<evidence type="ECO:0000313" key="2">
    <source>
        <dbReference type="Proteomes" id="UP000054538"/>
    </source>
</evidence>
<dbReference type="HOGENOM" id="CLU_1277977_0_0_1"/>
<sequence>MAHCPPSAETISLEISAVYEGGVRKKGARGNAIGSICEGLKDIDVMSMAFELATIALETVVPRIKAYYPQFHCPRPYFYDECLHPSTCKNSKAMTFKTKQFCLLVVVPKSQWEEFEDFHDKMENTTASPMAGGAVANHSAPDVPLGTGSAAAVTIQGKSKATSSASSAPPLLLFSYPQTTSTMSSIFDRPLSHDVQRLQVNDHANNPAVITSSIST</sequence>
<organism evidence="1 2">
    <name type="scientific">Paxillus rubicundulus Ve08.2h10</name>
    <dbReference type="NCBI Taxonomy" id="930991"/>
    <lineage>
        <taxon>Eukaryota</taxon>
        <taxon>Fungi</taxon>
        <taxon>Dikarya</taxon>
        <taxon>Basidiomycota</taxon>
        <taxon>Agaricomycotina</taxon>
        <taxon>Agaricomycetes</taxon>
        <taxon>Agaricomycetidae</taxon>
        <taxon>Boletales</taxon>
        <taxon>Paxilineae</taxon>
        <taxon>Paxillaceae</taxon>
        <taxon>Paxillus</taxon>
    </lineage>
</organism>
<proteinExistence type="predicted"/>
<gene>
    <name evidence="1" type="ORF">PAXRUDRAFT_17241</name>
</gene>
<dbReference type="AlphaFoldDB" id="A0A0D0DB60"/>
<dbReference type="OrthoDB" id="2677298at2759"/>
<name>A0A0D0DB60_9AGAM</name>
<keyword evidence="2" id="KW-1185">Reference proteome</keyword>
<dbReference type="EMBL" id="KN826817">
    <property type="protein sequence ID" value="KIK77834.1"/>
    <property type="molecule type" value="Genomic_DNA"/>
</dbReference>
<dbReference type="InParanoid" id="A0A0D0DB60"/>
<accession>A0A0D0DB60</accession>